<dbReference type="RefSeq" id="WP_344772423.1">
    <property type="nucleotide sequence ID" value="NZ_BAABAH010000002.1"/>
</dbReference>
<protein>
    <recommendedName>
        <fullName evidence="4">Integral membrane protein</fullName>
    </recommendedName>
</protein>
<name>A0ABP7I1Y0_9ACTN</name>
<evidence type="ECO:0000313" key="2">
    <source>
        <dbReference type="EMBL" id="GAA3806677.1"/>
    </source>
</evidence>
<keyword evidence="1" id="KW-1133">Transmembrane helix</keyword>
<reference evidence="3" key="1">
    <citation type="journal article" date="2019" name="Int. J. Syst. Evol. Microbiol.">
        <title>The Global Catalogue of Microorganisms (GCM) 10K type strain sequencing project: providing services to taxonomists for standard genome sequencing and annotation.</title>
        <authorList>
            <consortium name="The Broad Institute Genomics Platform"/>
            <consortium name="The Broad Institute Genome Sequencing Center for Infectious Disease"/>
            <person name="Wu L."/>
            <person name="Ma J."/>
        </authorList>
    </citation>
    <scope>NUCLEOTIDE SEQUENCE [LARGE SCALE GENOMIC DNA]</scope>
    <source>
        <strain evidence="3">JCM 16953</strain>
    </source>
</reference>
<feature type="transmembrane region" description="Helical" evidence="1">
    <location>
        <begin position="7"/>
        <end position="26"/>
    </location>
</feature>
<evidence type="ECO:0000313" key="3">
    <source>
        <dbReference type="Proteomes" id="UP001501821"/>
    </source>
</evidence>
<keyword evidence="3" id="KW-1185">Reference proteome</keyword>
<organism evidence="2 3">
    <name type="scientific">Nocardioides panacisoli</name>
    <dbReference type="NCBI Taxonomy" id="627624"/>
    <lineage>
        <taxon>Bacteria</taxon>
        <taxon>Bacillati</taxon>
        <taxon>Actinomycetota</taxon>
        <taxon>Actinomycetes</taxon>
        <taxon>Propionibacteriales</taxon>
        <taxon>Nocardioidaceae</taxon>
        <taxon>Nocardioides</taxon>
    </lineage>
</organism>
<feature type="transmembrane region" description="Helical" evidence="1">
    <location>
        <begin position="38"/>
        <end position="58"/>
    </location>
</feature>
<keyword evidence="1" id="KW-0472">Membrane</keyword>
<sequence length="62" mass="6361">MGRGTIVLVGAIVALLGAIFTLQGIGTLQGSPMSDTTTWSVAGPVIVVVGLVLILFGLRRPR</sequence>
<accession>A0ABP7I1Y0</accession>
<comment type="caution">
    <text evidence="2">The sequence shown here is derived from an EMBL/GenBank/DDBJ whole genome shotgun (WGS) entry which is preliminary data.</text>
</comment>
<proteinExistence type="predicted"/>
<evidence type="ECO:0008006" key="4">
    <source>
        <dbReference type="Google" id="ProtNLM"/>
    </source>
</evidence>
<evidence type="ECO:0000256" key="1">
    <source>
        <dbReference type="SAM" id="Phobius"/>
    </source>
</evidence>
<keyword evidence="1" id="KW-0812">Transmembrane</keyword>
<dbReference type="EMBL" id="BAABAH010000002">
    <property type="protein sequence ID" value="GAA3806677.1"/>
    <property type="molecule type" value="Genomic_DNA"/>
</dbReference>
<gene>
    <name evidence="2" type="ORF">GCM10022242_07110</name>
</gene>
<dbReference type="Proteomes" id="UP001501821">
    <property type="component" value="Unassembled WGS sequence"/>
</dbReference>